<dbReference type="Pfam" id="PF07702">
    <property type="entry name" value="UTRA"/>
    <property type="match status" value="1"/>
</dbReference>
<evidence type="ECO:0000256" key="1">
    <source>
        <dbReference type="ARBA" id="ARBA00023015"/>
    </source>
</evidence>
<keyword evidence="7" id="KW-1185">Reference proteome</keyword>
<dbReference type="GO" id="GO:0045892">
    <property type="term" value="P:negative regulation of DNA-templated transcription"/>
    <property type="evidence" value="ECO:0007669"/>
    <property type="project" value="TreeGrafter"/>
</dbReference>
<proteinExistence type="predicted"/>
<dbReference type="Proteomes" id="UP000507954">
    <property type="component" value="Unassembled WGS sequence"/>
</dbReference>
<keyword evidence="2" id="KW-0238">DNA-binding</keyword>
<organism evidence="6">
    <name type="scientific">Sinorhizobium medicae</name>
    <dbReference type="NCBI Taxonomy" id="110321"/>
    <lineage>
        <taxon>Bacteria</taxon>
        <taxon>Pseudomonadati</taxon>
        <taxon>Pseudomonadota</taxon>
        <taxon>Alphaproteobacteria</taxon>
        <taxon>Hyphomicrobiales</taxon>
        <taxon>Rhizobiaceae</taxon>
        <taxon>Sinorhizobium/Ensifer group</taxon>
        <taxon>Sinorhizobium</taxon>
    </lineage>
</organism>
<reference evidence="6" key="3">
    <citation type="submission" date="2019-06" db="EMBL/GenBank/DDBJ databases">
        <authorList>
            <person name="Le Quere A."/>
            <person name="Colella S."/>
        </authorList>
    </citation>
    <scope>NUCLEOTIDE SEQUENCE</scope>
    <source>
        <strain evidence="6">EmedicaeMD41</strain>
    </source>
</reference>
<dbReference type="InterPro" id="IPR000524">
    <property type="entry name" value="Tscrpt_reg_HTH_GntR"/>
</dbReference>
<reference evidence="5 7" key="2">
    <citation type="journal article" date="2018" name="FEMS Microbiol. Ecol.">
        <title>Co-invading symbiotic mutualists of Medicago polymorpha retain high ancestral diversity and contain diverse accessory genomes.</title>
        <authorList>
            <person name="Porter S.S."/>
            <person name="Faber-Hammond J.J."/>
            <person name="Friesen M.L."/>
        </authorList>
    </citation>
    <scope>NUCLEOTIDE SEQUENCE [LARGE SCALE GENOMIC DNA]</scope>
    <source>
        <strain evidence="5 7">Str16</strain>
    </source>
</reference>
<protein>
    <submittedName>
        <fullName evidence="5">GntR family transcriptional regulator</fullName>
    </submittedName>
    <submittedName>
        <fullName evidence="6">Transcriptional regulator, GntR family</fullName>
    </submittedName>
</protein>
<evidence type="ECO:0000259" key="4">
    <source>
        <dbReference type="PROSITE" id="PS50949"/>
    </source>
</evidence>
<evidence type="ECO:0000313" key="7">
    <source>
        <dbReference type="Proteomes" id="UP001190825"/>
    </source>
</evidence>
<dbReference type="PANTHER" id="PTHR44846">
    <property type="entry name" value="MANNOSYL-D-GLYCERATE TRANSPORT/METABOLISM SYSTEM REPRESSOR MNGR-RELATED"/>
    <property type="match status" value="1"/>
</dbReference>
<dbReference type="GO" id="GO:0003700">
    <property type="term" value="F:DNA-binding transcription factor activity"/>
    <property type="evidence" value="ECO:0007669"/>
    <property type="project" value="InterPro"/>
</dbReference>
<dbReference type="PRINTS" id="PR00035">
    <property type="entry name" value="HTHGNTR"/>
</dbReference>
<dbReference type="InterPro" id="IPR036390">
    <property type="entry name" value="WH_DNA-bd_sf"/>
</dbReference>
<evidence type="ECO:0000256" key="3">
    <source>
        <dbReference type="ARBA" id="ARBA00023163"/>
    </source>
</evidence>
<dbReference type="OMA" id="CFEYTES"/>
<dbReference type="Proteomes" id="UP001190825">
    <property type="component" value="Unassembled WGS sequence"/>
</dbReference>
<dbReference type="PANTHER" id="PTHR44846:SF1">
    <property type="entry name" value="MANNOSYL-D-GLYCERATE TRANSPORT_METABOLISM SYSTEM REPRESSOR MNGR-RELATED"/>
    <property type="match status" value="1"/>
</dbReference>
<dbReference type="SUPFAM" id="SSF46785">
    <property type="entry name" value="Winged helix' DNA-binding domain"/>
    <property type="match status" value="1"/>
</dbReference>
<accession>A0A508WVM2</accession>
<dbReference type="GO" id="GO:0003677">
    <property type="term" value="F:DNA binding"/>
    <property type="evidence" value="ECO:0007669"/>
    <property type="project" value="UniProtKB-KW"/>
</dbReference>
<dbReference type="SMART" id="SM00866">
    <property type="entry name" value="UTRA"/>
    <property type="match status" value="1"/>
</dbReference>
<dbReference type="Gene3D" id="1.10.10.10">
    <property type="entry name" value="Winged helix-like DNA-binding domain superfamily/Winged helix DNA-binding domain"/>
    <property type="match status" value="1"/>
</dbReference>
<dbReference type="PROSITE" id="PS50949">
    <property type="entry name" value="HTH_GNTR"/>
    <property type="match status" value="1"/>
</dbReference>
<dbReference type="InterPro" id="IPR050679">
    <property type="entry name" value="Bact_HTH_transcr_reg"/>
</dbReference>
<evidence type="ECO:0000313" key="5">
    <source>
        <dbReference type="EMBL" id="PLT99336.1"/>
    </source>
</evidence>
<keyword evidence="3" id="KW-0804">Transcription</keyword>
<feature type="domain" description="HTH gntR-type" evidence="4">
    <location>
        <begin position="9"/>
        <end position="77"/>
    </location>
</feature>
<keyword evidence="1" id="KW-0805">Transcription regulation</keyword>
<sequence>MGIERNSPIPLYFQLGETLRAAIESGAYPPGSKLPTESELCHQYDVSRSVVRQALQSLAHDNLIGTERGRGAFVLDRKVPIALVQQLDPLLESMAKAGFKLTTRVLKQERIKPPAHVAEQIGENDAVFLERLRYADGVVFLVVRNYLPYSRFPDLLQSKELEEVSLYQYLAKRYDAVATTGKRQVELARINEEAIAAQLHVEMNSYVLFNREVTYDQNKQVLEYYESWHHPDRTRLTIDLHRTY</sequence>
<dbReference type="EMBL" id="NBUC01000112">
    <property type="protein sequence ID" value="PLT99336.1"/>
    <property type="molecule type" value="Genomic_DNA"/>
</dbReference>
<dbReference type="InterPro" id="IPR036388">
    <property type="entry name" value="WH-like_DNA-bd_sf"/>
</dbReference>
<name>A0A508WVM2_9HYPH</name>
<dbReference type="CDD" id="cd07377">
    <property type="entry name" value="WHTH_GntR"/>
    <property type="match status" value="1"/>
</dbReference>
<dbReference type="EMBL" id="CABFNB010000093">
    <property type="protein sequence ID" value="VTZ61607.1"/>
    <property type="molecule type" value="Genomic_DNA"/>
</dbReference>
<dbReference type="Gene3D" id="3.40.1410.10">
    <property type="entry name" value="Chorismate lyase-like"/>
    <property type="match status" value="1"/>
</dbReference>
<dbReference type="InterPro" id="IPR011663">
    <property type="entry name" value="UTRA"/>
</dbReference>
<evidence type="ECO:0000313" key="6">
    <source>
        <dbReference type="EMBL" id="VTZ61607.1"/>
    </source>
</evidence>
<dbReference type="Pfam" id="PF00392">
    <property type="entry name" value="GntR"/>
    <property type="match status" value="1"/>
</dbReference>
<dbReference type="SUPFAM" id="SSF64288">
    <property type="entry name" value="Chorismate lyase-like"/>
    <property type="match status" value="1"/>
</dbReference>
<reference evidence="5" key="1">
    <citation type="submission" date="2017-04" db="EMBL/GenBank/DDBJ databases">
        <authorList>
            <person name="Porter S."/>
            <person name="Friesen M.L."/>
            <person name="Faber-Hammond J."/>
        </authorList>
    </citation>
    <scope>NUCLEOTIDE SEQUENCE</scope>
    <source>
        <strain evidence="5">Str16</strain>
    </source>
</reference>
<gene>
    <name evidence="5" type="ORF">BMJ33_23995</name>
    <name evidence="6" type="ORF">EMEDMD4_280134</name>
</gene>
<dbReference type="InterPro" id="IPR028978">
    <property type="entry name" value="Chorismate_lyase_/UTRA_dom_sf"/>
</dbReference>
<dbReference type="SMART" id="SM00345">
    <property type="entry name" value="HTH_GNTR"/>
    <property type="match status" value="1"/>
</dbReference>
<evidence type="ECO:0000256" key="2">
    <source>
        <dbReference type="ARBA" id="ARBA00023125"/>
    </source>
</evidence>
<dbReference type="AlphaFoldDB" id="A0A508WVM2"/>
<dbReference type="RefSeq" id="WP_012066700.1">
    <property type="nucleotide sequence ID" value="NZ_ATYC01000022.1"/>
</dbReference>